<dbReference type="InterPro" id="IPR020476">
    <property type="entry name" value="Nudix_hydrolase"/>
</dbReference>
<evidence type="ECO:0000259" key="3">
    <source>
        <dbReference type="PROSITE" id="PS51462"/>
    </source>
</evidence>
<evidence type="ECO:0000256" key="1">
    <source>
        <dbReference type="ARBA" id="ARBA00022801"/>
    </source>
</evidence>
<dbReference type="InterPro" id="IPR015797">
    <property type="entry name" value="NUDIX_hydrolase-like_dom_sf"/>
</dbReference>
<dbReference type="PANTHER" id="PTHR21340">
    <property type="entry name" value="DIADENOSINE 5,5-P1,P4-TETRAPHOSPHATE PYROPHOSPHOHYDROLASE MUTT"/>
    <property type="match status" value="1"/>
</dbReference>
<dbReference type="Pfam" id="PF00293">
    <property type="entry name" value="NUDIX"/>
    <property type="match status" value="1"/>
</dbReference>
<proteinExistence type="inferred from homology"/>
<dbReference type="Proteomes" id="UP000177921">
    <property type="component" value="Unassembled WGS sequence"/>
</dbReference>
<dbReference type="SUPFAM" id="SSF55811">
    <property type="entry name" value="Nudix"/>
    <property type="match status" value="1"/>
</dbReference>
<accession>A0A1F5FX57</accession>
<dbReference type="CDD" id="cd03673">
    <property type="entry name" value="NUDIX_Ap6A_hydrolase"/>
    <property type="match status" value="1"/>
</dbReference>
<organism evidence="4 5">
    <name type="scientific">Candidatus Collierbacteria bacterium RIFOXYD1_FULL_46_26</name>
    <dbReference type="NCBI Taxonomy" id="1817732"/>
    <lineage>
        <taxon>Bacteria</taxon>
        <taxon>Candidatus Collieribacteriota</taxon>
    </lineage>
</organism>
<dbReference type="PRINTS" id="PR00502">
    <property type="entry name" value="NUDIXFAMILY"/>
</dbReference>
<protein>
    <recommendedName>
        <fullName evidence="3">Nudix hydrolase domain-containing protein</fullName>
    </recommendedName>
</protein>
<gene>
    <name evidence="4" type="ORF">A2618_00740</name>
</gene>
<sequence length="163" mass="18453">MKQTTLEERSAGGVVFRRIAENKPEFLVGKHSGYHKWVLPKGLIEPGESPQEAAVREVTEEVGVEAKILDLAPLKTVEYWYFADMDTSGKTTRRVAKYAEGGGGKTRIHKQVVFYLMELEKDLGKEGWEMEERKWVSYQGGMELLAFETEREVLAVAGKELCL</sequence>
<dbReference type="PANTHER" id="PTHR21340:SF0">
    <property type="entry name" value="BIS(5'-NUCLEOSYL)-TETRAPHOSPHATASE [ASYMMETRICAL]"/>
    <property type="match status" value="1"/>
</dbReference>
<dbReference type="PROSITE" id="PS00893">
    <property type="entry name" value="NUDIX_BOX"/>
    <property type="match status" value="1"/>
</dbReference>
<dbReference type="AlphaFoldDB" id="A0A1F5FX57"/>
<dbReference type="PROSITE" id="PS51462">
    <property type="entry name" value="NUDIX"/>
    <property type="match status" value="1"/>
</dbReference>
<comment type="caution">
    <text evidence="4">The sequence shown here is derived from an EMBL/GenBank/DDBJ whole genome shotgun (WGS) entry which is preliminary data.</text>
</comment>
<dbReference type="Gene3D" id="3.90.79.10">
    <property type="entry name" value="Nucleoside Triphosphate Pyrophosphohydrolase"/>
    <property type="match status" value="1"/>
</dbReference>
<dbReference type="InterPro" id="IPR020084">
    <property type="entry name" value="NUDIX_hydrolase_CS"/>
</dbReference>
<reference evidence="4 5" key="1">
    <citation type="journal article" date="2016" name="Nat. Commun.">
        <title>Thousands of microbial genomes shed light on interconnected biogeochemical processes in an aquifer system.</title>
        <authorList>
            <person name="Anantharaman K."/>
            <person name="Brown C.T."/>
            <person name="Hug L.A."/>
            <person name="Sharon I."/>
            <person name="Castelle C.J."/>
            <person name="Probst A.J."/>
            <person name="Thomas B.C."/>
            <person name="Singh A."/>
            <person name="Wilkins M.J."/>
            <person name="Karaoz U."/>
            <person name="Brodie E.L."/>
            <person name="Williams K.H."/>
            <person name="Hubbard S.S."/>
            <person name="Banfield J.F."/>
        </authorList>
    </citation>
    <scope>NUCLEOTIDE SEQUENCE [LARGE SCALE GENOMIC DNA]</scope>
</reference>
<dbReference type="EMBL" id="MFAR01000043">
    <property type="protein sequence ID" value="OGD84165.1"/>
    <property type="molecule type" value="Genomic_DNA"/>
</dbReference>
<keyword evidence="1 2" id="KW-0378">Hydrolase</keyword>
<dbReference type="GO" id="GO:0004081">
    <property type="term" value="F:bis(5'-nucleosyl)-tetraphosphatase (asymmetrical) activity"/>
    <property type="evidence" value="ECO:0007669"/>
    <property type="project" value="TreeGrafter"/>
</dbReference>
<dbReference type="InterPro" id="IPR051325">
    <property type="entry name" value="Nudix_hydrolase_domain"/>
</dbReference>
<evidence type="ECO:0000313" key="5">
    <source>
        <dbReference type="Proteomes" id="UP000177921"/>
    </source>
</evidence>
<evidence type="ECO:0000313" key="4">
    <source>
        <dbReference type="EMBL" id="OGD84165.1"/>
    </source>
</evidence>
<comment type="similarity">
    <text evidence="2">Belongs to the Nudix hydrolase family.</text>
</comment>
<feature type="domain" description="Nudix hydrolase" evidence="3">
    <location>
        <begin position="6"/>
        <end position="158"/>
    </location>
</feature>
<dbReference type="GO" id="GO:0006754">
    <property type="term" value="P:ATP biosynthetic process"/>
    <property type="evidence" value="ECO:0007669"/>
    <property type="project" value="TreeGrafter"/>
</dbReference>
<name>A0A1F5FX57_9BACT</name>
<dbReference type="InterPro" id="IPR000086">
    <property type="entry name" value="NUDIX_hydrolase_dom"/>
</dbReference>
<dbReference type="GO" id="GO:0006167">
    <property type="term" value="P:AMP biosynthetic process"/>
    <property type="evidence" value="ECO:0007669"/>
    <property type="project" value="TreeGrafter"/>
</dbReference>
<evidence type="ECO:0000256" key="2">
    <source>
        <dbReference type="RuleBase" id="RU003476"/>
    </source>
</evidence>